<evidence type="ECO:0000313" key="2">
    <source>
        <dbReference type="Proteomes" id="UP000299102"/>
    </source>
</evidence>
<accession>A0A4C1XZS0</accession>
<protein>
    <submittedName>
        <fullName evidence="1">Uncharacterized protein</fullName>
    </submittedName>
</protein>
<sequence>MRRCGDAVPASSDRAFYAIPPCFRRAGPCGTDAVRRTNSSLMSTVFLRKSDSRDAERNWVRNRSRNRVLDRIRIENSAGTKTRGREIDNKVVQYKRLKERLCLVHVERKRAEN</sequence>
<keyword evidence="2" id="KW-1185">Reference proteome</keyword>
<dbReference type="AlphaFoldDB" id="A0A4C1XZS0"/>
<organism evidence="1 2">
    <name type="scientific">Eumeta variegata</name>
    <name type="common">Bagworm moth</name>
    <name type="synonym">Eumeta japonica</name>
    <dbReference type="NCBI Taxonomy" id="151549"/>
    <lineage>
        <taxon>Eukaryota</taxon>
        <taxon>Metazoa</taxon>
        <taxon>Ecdysozoa</taxon>
        <taxon>Arthropoda</taxon>
        <taxon>Hexapoda</taxon>
        <taxon>Insecta</taxon>
        <taxon>Pterygota</taxon>
        <taxon>Neoptera</taxon>
        <taxon>Endopterygota</taxon>
        <taxon>Lepidoptera</taxon>
        <taxon>Glossata</taxon>
        <taxon>Ditrysia</taxon>
        <taxon>Tineoidea</taxon>
        <taxon>Psychidae</taxon>
        <taxon>Oiketicinae</taxon>
        <taxon>Eumeta</taxon>
    </lineage>
</organism>
<comment type="caution">
    <text evidence="1">The sequence shown here is derived from an EMBL/GenBank/DDBJ whole genome shotgun (WGS) entry which is preliminary data.</text>
</comment>
<dbReference type="Proteomes" id="UP000299102">
    <property type="component" value="Unassembled WGS sequence"/>
</dbReference>
<gene>
    <name evidence="1" type="ORF">EVAR_99000_1</name>
</gene>
<proteinExistence type="predicted"/>
<evidence type="ECO:0000313" key="1">
    <source>
        <dbReference type="EMBL" id="GBP68730.1"/>
    </source>
</evidence>
<name>A0A4C1XZS0_EUMVA</name>
<dbReference type="EMBL" id="BGZK01001022">
    <property type="protein sequence ID" value="GBP68730.1"/>
    <property type="molecule type" value="Genomic_DNA"/>
</dbReference>
<reference evidence="1 2" key="1">
    <citation type="journal article" date="2019" name="Commun. Biol.">
        <title>The bagworm genome reveals a unique fibroin gene that provides high tensile strength.</title>
        <authorList>
            <person name="Kono N."/>
            <person name="Nakamura H."/>
            <person name="Ohtoshi R."/>
            <person name="Tomita M."/>
            <person name="Numata K."/>
            <person name="Arakawa K."/>
        </authorList>
    </citation>
    <scope>NUCLEOTIDE SEQUENCE [LARGE SCALE GENOMIC DNA]</scope>
</reference>